<dbReference type="Proteomes" id="UP000248544">
    <property type="component" value="Unassembled WGS sequence"/>
</dbReference>
<accession>A0A2W2GU04</accession>
<keyword evidence="2" id="KW-1185">Reference proteome</keyword>
<protein>
    <submittedName>
        <fullName evidence="1">Uncharacterized protein</fullName>
    </submittedName>
</protein>
<dbReference type="EMBL" id="POUA01000028">
    <property type="protein sequence ID" value="PZG53126.1"/>
    <property type="molecule type" value="Genomic_DNA"/>
</dbReference>
<dbReference type="InterPro" id="IPR058009">
    <property type="entry name" value="TTP_Phage_16"/>
</dbReference>
<dbReference type="AlphaFoldDB" id="A0A2W2GU04"/>
<name>A0A2W2GU04_9ACTN</name>
<dbReference type="RefSeq" id="WP_111166089.1">
    <property type="nucleotide sequence ID" value="NZ_POUA01000028.1"/>
</dbReference>
<evidence type="ECO:0000313" key="2">
    <source>
        <dbReference type="Proteomes" id="UP000248544"/>
    </source>
</evidence>
<proteinExistence type="predicted"/>
<reference evidence="1 2" key="1">
    <citation type="submission" date="2018-01" db="EMBL/GenBank/DDBJ databases">
        <title>Draft genome sequence of Sphaerisporangium sp. 7K107.</title>
        <authorList>
            <person name="Sahin N."/>
            <person name="Saygin H."/>
            <person name="Ay H."/>
        </authorList>
    </citation>
    <scope>NUCLEOTIDE SEQUENCE [LARGE SCALE GENOMIC DNA]</scope>
    <source>
        <strain evidence="1 2">7K107</strain>
    </source>
</reference>
<organism evidence="1 2">
    <name type="scientific">Spongiactinospora gelatinilytica</name>
    <dbReference type="NCBI Taxonomy" id="2666298"/>
    <lineage>
        <taxon>Bacteria</taxon>
        <taxon>Bacillati</taxon>
        <taxon>Actinomycetota</taxon>
        <taxon>Actinomycetes</taxon>
        <taxon>Streptosporangiales</taxon>
        <taxon>Streptosporangiaceae</taxon>
        <taxon>Spongiactinospora</taxon>
    </lineage>
</organism>
<dbReference type="Pfam" id="PF25595">
    <property type="entry name" value="Phage_TTP_16"/>
    <property type="match status" value="1"/>
</dbReference>
<comment type="caution">
    <text evidence="1">The sequence shown here is derived from an EMBL/GenBank/DDBJ whole genome shotgun (WGS) entry which is preliminary data.</text>
</comment>
<sequence length="162" mass="17279">MPATPIAAVDRYWPTGTAKWLFCPSVANIQAITRAEINAGTDLTREVAATEGWSTTGELIETPDGDSRFVARIPGKITADDSSITFYLDPSGVDARALFPRDTSGFIVRMPGGDIAGRLCDVFPVRVTTATKLVNVGEEEAGRLQVACAIVREPAEDIVIPA</sequence>
<evidence type="ECO:0000313" key="1">
    <source>
        <dbReference type="EMBL" id="PZG53126.1"/>
    </source>
</evidence>
<gene>
    <name evidence="1" type="ORF">C1I98_06100</name>
</gene>